<dbReference type="EMBL" id="CP099490">
    <property type="protein sequence ID" value="USQ77713.1"/>
    <property type="molecule type" value="Genomic_DNA"/>
</dbReference>
<keyword evidence="2" id="KW-1185">Reference proteome</keyword>
<gene>
    <name evidence="1" type="ORF">NF557_07395</name>
</gene>
<evidence type="ECO:0000313" key="2">
    <source>
        <dbReference type="Proteomes" id="UP001056535"/>
    </source>
</evidence>
<accession>A0ABY4YLQ3</accession>
<protein>
    <submittedName>
        <fullName evidence="1">Uncharacterized protein</fullName>
    </submittedName>
</protein>
<dbReference type="Proteomes" id="UP001056535">
    <property type="component" value="Chromosome"/>
</dbReference>
<sequence length="95" mass="10481">MDSTAVDDELLERLSRLSESGDPPPWASSVEGRDQMSSVTFIMVGAEGDRREDLYISRDNGPADAATHDLIAESRNALPLLVAEIRRLRAQLAER</sequence>
<proteinExistence type="predicted"/>
<evidence type="ECO:0000313" key="1">
    <source>
        <dbReference type="EMBL" id="USQ77713.1"/>
    </source>
</evidence>
<dbReference type="RefSeq" id="WP_252623157.1">
    <property type="nucleotide sequence ID" value="NZ_CP099490.1"/>
</dbReference>
<organism evidence="1 2">
    <name type="scientific">Ornithinimicrobium cryptoxanthini</name>
    <dbReference type="NCBI Taxonomy" id="2934161"/>
    <lineage>
        <taxon>Bacteria</taxon>
        <taxon>Bacillati</taxon>
        <taxon>Actinomycetota</taxon>
        <taxon>Actinomycetes</taxon>
        <taxon>Micrococcales</taxon>
        <taxon>Ornithinimicrobiaceae</taxon>
        <taxon>Ornithinimicrobium</taxon>
    </lineage>
</organism>
<name>A0ABY4YLQ3_9MICO</name>
<reference evidence="1" key="1">
    <citation type="submission" date="2022-06" db="EMBL/GenBank/DDBJ databases">
        <title>Ornithinimicrobium JY.X270.</title>
        <authorList>
            <person name="Huang Y."/>
        </authorList>
    </citation>
    <scope>NUCLEOTIDE SEQUENCE</scope>
    <source>
        <strain evidence="1">JY.X270</strain>
    </source>
</reference>